<dbReference type="SUPFAM" id="SSF52540">
    <property type="entry name" value="P-loop containing nucleoside triphosphate hydrolases"/>
    <property type="match status" value="1"/>
</dbReference>
<dbReference type="Gene3D" id="3.40.50.300">
    <property type="entry name" value="P-loop containing nucleotide triphosphate hydrolases"/>
    <property type="match status" value="1"/>
</dbReference>
<dbReference type="InterPro" id="IPR002744">
    <property type="entry name" value="MIP18-like"/>
</dbReference>
<evidence type="ECO:0000256" key="3">
    <source>
        <dbReference type="ARBA" id="ARBA00022528"/>
    </source>
</evidence>
<dbReference type="InterPro" id="IPR019591">
    <property type="entry name" value="Mrp/NBP35_ATP-bd"/>
</dbReference>
<dbReference type="GO" id="GO:0046872">
    <property type="term" value="F:metal ion binding"/>
    <property type="evidence" value="ECO:0007669"/>
    <property type="project" value="UniProtKB-KW"/>
</dbReference>
<keyword evidence="4" id="KW-0934">Plastid</keyword>
<accession>A0A4S8IDM9</accession>
<keyword evidence="16" id="KW-1185">Reference proteome</keyword>
<evidence type="ECO:0000313" key="15">
    <source>
        <dbReference type="EMBL" id="THU46240.1"/>
    </source>
</evidence>
<dbReference type="Pfam" id="PF01883">
    <property type="entry name" value="FeS_assembly_P"/>
    <property type="match status" value="1"/>
</dbReference>
<keyword evidence="5" id="KW-0479">Metal-binding</keyword>
<dbReference type="EMBL" id="PYDT01000010">
    <property type="protein sequence ID" value="THU46240.1"/>
    <property type="molecule type" value="Genomic_DNA"/>
</dbReference>
<dbReference type="FunFam" id="3.30.2020.30:FF:000001">
    <property type="entry name" value="fe-S cluster assembly factor HCF101, chloroplastic"/>
    <property type="match status" value="1"/>
</dbReference>
<evidence type="ECO:0000256" key="10">
    <source>
        <dbReference type="ARBA" id="ARBA00023014"/>
    </source>
</evidence>
<dbReference type="GO" id="GO:0051539">
    <property type="term" value="F:4 iron, 4 sulfur cluster binding"/>
    <property type="evidence" value="ECO:0007669"/>
    <property type="project" value="TreeGrafter"/>
</dbReference>
<proteinExistence type="inferred from homology"/>
<organism evidence="15 16">
    <name type="scientific">Musa balbisiana</name>
    <name type="common">Banana</name>
    <dbReference type="NCBI Taxonomy" id="52838"/>
    <lineage>
        <taxon>Eukaryota</taxon>
        <taxon>Viridiplantae</taxon>
        <taxon>Streptophyta</taxon>
        <taxon>Embryophyta</taxon>
        <taxon>Tracheophyta</taxon>
        <taxon>Spermatophyta</taxon>
        <taxon>Magnoliopsida</taxon>
        <taxon>Liliopsida</taxon>
        <taxon>Zingiberales</taxon>
        <taxon>Musaceae</taxon>
        <taxon>Musa</taxon>
    </lineage>
</organism>
<evidence type="ECO:0000256" key="5">
    <source>
        <dbReference type="ARBA" id="ARBA00022723"/>
    </source>
</evidence>
<dbReference type="InterPro" id="IPR027417">
    <property type="entry name" value="P-loop_NTPase"/>
</dbReference>
<protein>
    <recommendedName>
        <fullName evidence="12">Fe-S cluster assembly factor HCF101, chloroplastic</fullName>
    </recommendedName>
</protein>
<dbReference type="GO" id="GO:0005524">
    <property type="term" value="F:ATP binding"/>
    <property type="evidence" value="ECO:0007669"/>
    <property type="project" value="UniProtKB-KW"/>
</dbReference>
<dbReference type="Pfam" id="PF06155">
    <property type="entry name" value="GBBH-like_N"/>
    <property type="match status" value="1"/>
</dbReference>
<evidence type="ECO:0000256" key="12">
    <source>
        <dbReference type="ARBA" id="ARBA00071960"/>
    </source>
</evidence>
<dbReference type="FunFam" id="3.40.50.300:FF:000704">
    <property type="entry name" value="fe-S cluster assembly factor HCF101, chloroplastic"/>
    <property type="match status" value="1"/>
</dbReference>
<dbReference type="AlphaFoldDB" id="A0A4S8IDM9"/>
<dbReference type="InterPro" id="IPR000808">
    <property type="entry name" value="Mrp-like_CS"/>
</dbReference>
<dbReference type="Pfam" id="PF10609">
    <property type="entry name" value="ParA"/>
    <property type="match status" value="1"/>
</dbReference>
<dbReference type="InterPro" id="IPR038492">
    <property type="entry name" value="GBBH-like_N_sf"/>
</dbReference>
<evidence type="ECO:0000256" key="8">
    <source>
        <dbReference type="ARBA" id="ARBA00022946"/>
    </source>
</evidence>
<comment type="cofactor">
    <cofactor evidence="1">
        <name>[4Fe-4S] cluster</name>
        <dbReference type="ChEBI" id="CHEBI:49883"/>
    </cofactor>
</comment>
<evidence type="ECO:0000256" key="4">
    <source>
        <dbReference type="ARBA" id="ARBA00022640"/>
    </source>
</evidence>
<keyword evidence="3" id="KW-0150">Chloroplast</keyword>
<dbReference type="Gene3D" id="3.30.300.130">
    <property type="entry name" value="Fe-S cluster assembly (FSCA)"/>
    <property type="match status" value="1"/>
</dbReference>
<dbReference type="STRING" id="52838.A0A4S8IDM9"/>
<keyword evidence="7" id="KW-0067">ATP-binding</keyword>
<feature type="domain" description="Gamma-butyrobetaine hydroxylase-like N-terminal" evidence="14">
    <location>
        <begin position="721"/>
        <end position="784"/>
    </location>
</feature>
<dbReference type="Proteomes" id="UP000317650">
    <property type="component" value="Chromosome 9"/>
</dbReference>
<comment type="similarity">
    <text evidence="11">Belongs to the Mrp/NBP35 ATP-binding proteins family.</text>
</comment>
<dbReference type="InterPro" id="IPR033756">
    <property type="entry name" value="YlxH/NBP35"/>
</dbReference>
<evidence type="ECO:0000256" key="6">
    <source>
        <dbReference type="ARBA" id="ARBA00022741"/>
    </source>
</evidence>
<evidence type="ECO:0000256" key="9">
    <source>
        <dbReference type="ARBA" id="ARBA00023004"/>
    </source>
</evidence>
<evidence type="ECO:0000256" key="7">
    <source>
        <dbReference type="ARBA" id="ARBA00022840"/>
    </source>
</evidence>
<evidence type="ECO:0000256" key="11">
    <source>
        <dbReference type="ARBA" id="ARBA00024036"/>
    </source>
</evidence>
<dbReference type="GO" id="GO:0016226">
    <property type="term" value="P:iron-sulfur cluster assembly"/>
    <property type="evidence" value="ECO:0007669"/>
    <property type="project" value="InterPro"/>
</dbReference>
<gene>
    <name evidence="15" type="ORF">C4D60_Mb09t02860</name>
</gene>
<dbReference type="FunFam" id="3.30.300.130:FF:000008">
    <property type="entry name" value="Fe-S cluster assembly factor HCF101, chloroplastic"/>
    <property type="match status" value="1"/>
</dbReference>
<comment type="subcellular location">
    <subcellularLocation>
        <location evidence="2">Plastid</location>
        <location evidence="2">Chloroplast stroma</location>
    </subcellularLocation>
</comment>
<dbReference type="GO" id="GO:0009570">
    <property type="term" value="C:chloroplast stroma"/>
    <property type="evidence" value="ECO:0007669"/>
    <property type="project" value="UniProtKB-SubCell"/>
</dbReference>
<dbReference type="InterPro" id="IPR010376">
    <property type="entry name" value="GBBH-like_N"/>
</dbReference>
<dbReference type="InterPro" id="IPR034904">
    <property type="entry name" value="FSCA_dom_sf"/>
</dbReference>
<feature type="domain" description="MIP18 family-like" evidence="13">
    <location>
        <begin position="366"/>
        <end position="435"/>
    </location>
</feature>
<reference evidence="15 16" key="1">
    <citation type="journal article" date="2019" name="Nat. Plants">
        <title>Genome sequencing of Musa balbisiana reveals subgenome evolution and function divergence in polyploid bananas.</title>
        <authorList>
            <person name="Yao X."/>
        </authorList>
    </citation>
    <scope>NUCLEOTIDE SEQUENCE [LARGE SCALE GENOMIC DNA]</scope>
    <source>
        <strain evidence="16">cv. DH-PKW</strain>
        <tissue evidence="15">Leaves</tissue>
    </source>
</reference>
<sequence>MGISTQQLVQSPVMEIKHYLLCPHLPIHLKLEKLIHLEVQVNQTSHWGGKARISNQASGRDSFLYGGAQVIGATGAMGLAYGDQNFPGTPTHLPAMQLEGQHPGTVGVSAMRIALPGHVAQPQLGFSNSEITCFSFKSSEAIAEINLQWRSTPFFVSLLLVEWNILLFESAHINLCSFGQFGQPWALDLLLPWLCSEHEPRWLYGPARGHQNTCSLGGRVAHRCCRLRGLGPGPITSASHCGRVSTATHVACLRKPYGCSGGNLRSICLFSLPVSLERVLRMQLLQTPPSGLAISTQSPLPRSGVPPRFASTDALYGRLASQELLPLKVLSPYIASLPYRFVDMLSLFYRFPLTASASVESVDAAKKEVLVALSQIIDPDFGTDIVSCGFVKDLFVDEALKEVSFRLELTTPACPIKDMFEQRANEVVGALPWVKKSDNASFKNVSDTLIIDQFEQRANEVVGALPWVKKGGVGKSTVAVNLAYTLVGMGARVGIFDADVYGPSLPTMVSPENRLLEMNPETRTILPTEFMGVKLVSFGFAGQGRAIMRGPMVSGVINQLLTTAEWGELDYLVIDMPPGTGDIQLTLCQVAPLTAAVIVTTPQKLAFIDVAKGVRMFSKLKLWLRTCATLMLTANDITHLEKVVQQFGIPYLFDLPIRPTLSASGDSGTPEVVADPQGEVAKTFQDLGVCVVQQCAKIRQQVSTAVSYDKSIRAIKVKVPDSDEEFLLHPATVRRNDRSAQSVDEWTGEQKLQYGDVAEDIEPEDIRPMGNYAVSITWPDGFNQIAPYDQLETMERLVDLVGASPGS</sequence>
<keyword evidence="6" id="KW-0547">Nucleotide-binding</keyword>
<dbReference type="Gene3D" id="3.30.2020.30">
    <property type="match status" value="1"/>
</dbReference>
<evidence type="ECO:0000259" key="14">
    <source>
        <dbReference type="Pfam" id="PF06155"/>
    </source>
</evidence>
<keyword evidence="8" id="KW-0809">Transit peptide</keyword>
<name>A0A4S8IDM9_MUSBA</name>
<dbReference type="PANTHER" id="PTHR42961:SF2">
    <property type="entry name" value="IRON-SULFUR PROTEIN NUBPL"/>
    <property type="match status" value="1"/>
</dbReference>
<dbReference type="InterPro" id="IPR044304">
    <property type="entry name" value="NUBPL-like"/>
</dbReference>
<dbReference type="CDD" id="cd02037">
    <property type="entry name" value="Mrp_NBP35"/>
    <property type="match status" value="1"/>
</dbReference>
<keyword evidence="10" id="KW-0411">Iron-sulfur</keyword>
<dbReference type="GO" id="GO:0140663">
    <property type="term" value="F:ATP-dependent FeS chaperone activity"/>
    <property type="evidence" value="ECO:0007669"/>
    <property type="project" value="InterPro"/>
</dbReference>
<evidence type="ECO:0000313" key="16">
    <source>
        <dbReference type="Proteomes" id="UP000317650"/>
    </source>
</evidence>
<dbReference type="PANTHER" id="PTHR42961">
    <property type="entry name" value="IRON-SULFUR PROTEIN NUBPL"/>
    <property type="match status" value="1"/>
</dbReference>
<evidence type="ECO:0000256" key="1">
    <source>
        <dbReference type="ARBA" id="ARBA00001966"/>
    </source>
</evidence>
<comment type="caution">
    <text evidence="15">The sequence shown here is derived from an EMBL/GenBank/DDBJ whole genome shotgun (WGS) entry which is preliminary data.</text>
</comment>
<dbReference type="SUPFAM" id="SSF117916">
    <property type="entry name" value="Fe-S cluster assembly (FSCA) domain-like"/>
    <property type="match status" value="1"/>
</dbReference>
<evidence type="ECO:0000256" key="2">
    <source>
        <dbReference type="ARBA" id="ARBA00004470"/>
    </source>
</evidence>
<dbReference type="PROSITE" id="PS01215">
    <property type="entry name" value="MRP"/>
    <property type="match status" value="1"/>
</dbReference>
<evidence type="ECO:0000259" key="13">
    <source>
        <dbReference type="Pfam" id="PF01883"/>
    </source>
</evidence>
<keyword evidence="9" id="KW-0408">Iron</keyword>